<dbReference type="InterPro" id="IPR017853">
    <property type="entry name" value="GH"/>
</dbReference>
<dbReference type="Proteomes" id="UP001596392">
    <property type="component" value="Unassembled WGS sequence"/>
</dbReference>
<keyword evidence="2" id="KW-0119">Carbohydrate metabolism</keyword>
<name>A0ABW2H724_9ACTN</name>
<evidence type="ECO:0000259" key="5">
    <source>
        <dbReference type="PROSITE" id="PS51760"/>
    </source>
</evidence>
<proteinExistence type="predicted"/>
<dbReference type="SUPFAM" id="SSF51445">
    <property type="entry name" value="(Trans)glycosidases"/>
    <property type="match status" value="1"/>
</dbReference>
<reference evidence="7" key="1">
    <citation type="journal article" date="2019" name="Int. J. Syst. Evol. Microbiol.">
        <title>The Global Catalogue of Microorganisms (GCM) 10K type strain sequencing project: providing services to taxonomists for standard genome sequencing and annotation.</title>
        <authorList>
            <consortium name="The Broad Institute Genomics Platform"/>
            <consortium name="The Broad Institute Genome Sequencing Center for Infectious Disease"/>
            <person name="Wu L."/>
            <person name="Ma J."/>
        </authorList>
    </citation>
    <scope>NUCLEOTIDE SEQUENCE [LARGE SCALE GENOMIC DNA]</scope>
    <source>
        <strain evidence="7">CGMCC 1.9106</strain>
    </source>
</reference>
<dbReference type="RefSeq" id="WP_376810762.1">
    <property type="nucleotide sequence ID" value="NZ_JBHTAC010000078.1"/>
</dbReference>
<dbReference type="InterPro" id="IPR001919">
    <property type="entry name" value="CBD2"/>
</dbReference>
<dbReference type="PROSITE" id="PS51760">
    <property type="entry name" value="GH10_2"/>
    <property type="match status" value="1"/>
</dbReference>
<feature type="domain" description="CBM2" evidence="4">
    <location>
        <begin position="102"/>
        <end position="213"/>
    </location>
</feature>
<gene>
    <name evidence="6" type="ORF">ACFQO7_36970</name>
</gene>
<sequence>MTVSIYTSSSESFTTPPADRLAGQAARYKAWFDVFRKYKANITSVTLWGLADDETWLDSYPVSRKDFPLLFDVQLQAKPAYWSVIGAASPTASPSASASPSGSQTPASCRVKYTVTNQWNTGFQGDVVITNTGSAAVNGWALRWTFADGQVINQFWSSVYAQSGANVTITNAAWNAVTGANRGTASFGFLSSWSGSNPVPTTFTLNGGVCTLG</sequence>
<dbReference type="SMART" id="SM00637">
    <property type="entry name" value="CBD_II"/>
    <property type="match status" value="1"/>
</dbReference>
<feature type="domain" description="GH10" evidence="5">
    <location>
        <begin position="1"/>
        <end position="87"/>
    </location>
</feature>
<evidence type="ECO:0000259" key="4">
    <source>
        <dbReference type="PROSITE" id="PS51173"/>
    </source>
</evidence>
<evidence type="ECO:0000256" key="3">
    <source>
        <dbReference type="ARBA" id="ARBA00023326"/>
    </source>
</evidence>
<evidence type="ECO:0000313" key="6">
    <source>
        <dbReference type="EMBL" id="MFC7248087.1"/>
    </source>
</evidence>
<dbReference type="Pfam" id="PF00553">
    <property type="entry name" value="CBM_2"/>
    <property type="match status" value="1"/>
</dbReference>
<evidence type="ECO:0000256" key="1">
    <source>
        <dbReference type="ARBA" id="ARBA00022801"/>
    </source>
</evidence>
<dbReference type="InterPro" id="IPR012291">
    <property type="entry name" value="CBM2_carb-bd_dom_sf"/>
</dbReference>
<dbReference type="SUPFAM" id="SSF49384">
    <property type="entry name" value="Carbohydrate-binding domain"/>
    <property type="match status" value="1"/>
</dbReference>
<dbReference type="InterPro" id="IPR001000">
    <property type="entry name" value="GH10_dom"/>
</dbReference>
<dbReference type="EMBL" id="JBHTAC010000078">
    <property type="protein sequence ID" value="MFC7248087.1"/>
    <property type="molecule type" value="Genomic_DNA"/>
</dbReference>
<evidence type="ECO:0000256" key="2">
    <source>
        <dbReference type="ARBA" id="ARBA00023277"/>
    </source>
</evidence>
<comment type="caution">
    <text evidence="6">The sequence shown here is derived from an EMBL/GenBank/DDBJ whole genome shotgun (WGS) entry which is preliminary data.</text>
</comment>
<evidence type="ECO:0000313" key="7">
    <source>
        <dbReference type="Proteomes" id="UP001596392"/>
    </source>
</evidence>
<protein>
    <submittedName>
        <fullName evidence="6">Cellulose binding domain-containing protein</fullName>
    </submittedName>
</protein>
<dbReference type="PROSITE" id="PS51173">
    <property type="entry name" value="CBM2"/>
    <property type="match status" value="1"/>
</dbReference>
<keyword evidence="7" id="KW-1185">Reference proteome</keyword>
<dbReference type="Gene3D" id="2.60.40.290">
    <property type="match status" value="1"/>
</dbReference>
<keyword evidence="1" id="KW-0378">Hydrolase</keyword>
<dbReference type="Gene3D" id="3.20.20.80">
    <property type="entry name" value="Glycosidases"/>
    <property type="match status" value="1"/>
</dbReference>
<organism evidence="6 7">
    <name type="scientific">Catellatospora aurea</name>
    <dbReference type="NCBI Taxonomy" id="1337874"/>
    <lineage>
        <taxon>Bacteria</taxon>
        <taxon>Bacillati</taxon>
        <taxon>Actinomycetota</taxon>
        <taxon>Actinomycetes</taxon>
        <taxon>Micromonosporales</taxon>
        <taxon>Micromonosporaceae</taxon>
        <taxon>Catellatospora</taxon>
    </lineage>
</organism>
<dbReference type="Pfam" id="PF00331">
    <property type="entry name" value="Glyco_hydro_10"/>
    <property type="match status" value="1"/>
</dbReference>
<keyword evidence="3" id="KW-0624">Polysaccharide degradation</keyword>
<dbReference type="InterPro" id="IPR008965">
    <property type="entry name" value="CBM2/CBM3_carb-bd_dom_sf"/>
</dbReference>
<accession>A0ABW2H724</accession>